<sequence length="102" mass="11489">MVAYTYIMFEAFHVNAIADAAGDQSSFPVVTRIYSLNPFVYISGSRPHGNNTASVVTSANHDIVWDLFSIWTKQDEAEFASSCRCVCLRELRRHNQQPSRSS</sequence>
<proteinExistence type="predicted"/>
<evidence type="ECO:0000313" key="1">
    <source>
        <dbReference type="EMBL" id="GAV02784.1"/>
    </source>
</evidence>
<organism evidence="1 2">
    <name type="scientific">Ramazzottius varieornatus</name>
    <name type="common">Water bear</name>
    <name type="synonym">Tardigrade</name>
    <dbReference type="NCBI Taxonomy" id="947166"/>
    <lineage>
        <taxon>Eukaryota</taxon>
        <taxon>Metazoa</taxon>
        <taxon>Ecdysozoa</taxon>
        <taxon>Tardigrada</taxon>
        <taxon>Eutardigrada</taxon>
        <taxon>Parachela</taxon>
        <taxon>Hypsibioidea</taxon>
        <taxon>Ramazzottiidae</taxon>
        <taxon>Ramazzottius</taxon>
    </lineage>
</organism>
<dbReference type="AlphaFoldDB" id="A0A1D1VUX9"/>
<gene>
    <name evidence="1" type="primary">RvY_13308-1</name>
    <name evidence="1" type="synonym">RvY_13308.1</name>
    <name evidence="1" type="ORF">RvY_13308</name>
</gene>
<comment type="caution">
    <text evidence="1">The sequence shown here is derived from an EMBL/GenBank/DDBJ whole genome shotgun (WGS) entry which is preliminary data.</text>
</comment>
<protein>
    <submittedName>
        <fullName evidence="1">Uncharacterized protein</fullName>
    </submittedName>
</protein>
<accession>A0A1D1VUX9</accession>
<reference evidence="1 2" key="1">
    <citation type="journal article" date="2016" name="Nat. Commun.">
        <title>Extremotolerant tardigrade genome and improved radiotolerance of human cultured cells by tardigrade-unique protein.</title>
        <authorList>
            <person name="Hashimoto T."/>
            <person name="Horikawa D.D."/>
            <person name="Saito Y."/>
            <person name="Kuwahara H."/>
            <person name="Kozuka-Hata H."/>
            <person name="Shin-I T."/>
            <person name="Minakuchi Y."/>
            <person name="Ohishi K."/>
            <person name="Motoyama A."/>
            <person name="Aizu T."/>
            <person name="Enomoto A."/>
            <person name="Kondo K."/>
            <person name="Tanaka S."/>
            <person name="Hara Y."/>
            <person name="Koshikawa S."/>
            <person name="Sagara H."/>
            <person name="Miura T."/>
            <person name="Yokobori S."/>
            <person name="Miyagawa K."/>
            <person name="Suzuki Y."/>
            <person name="Kubo T."/>
            <person name="Oyama M."/>
            <person name="Kohara Y."/>
            <person name="Fujiyama A."/>
            <person name="Arakawa K."/>
            <person name="Katayama T."/>
            <person name="Toyoda A."/>
            <person name="Kunieda T."/>
        </authorList>
    </citation>
    <scope>NUCLEOTIDE SEQUENCE [LARGE SCALE GENOMIC DNA]</scope>
    <source>
        <strain evidence="1 2">YOKOZUNA-1</strain>
    </source>
</reference>
<dbReference type="Proteomes" id="UP000186922">
    <property type="component" value="Unassembled WGS sequence"/>
</dbReference>
<evidence type="ECO:0000313" key="2">
    <source>
        <dbReference type="Proteomes" id="UP000186922"/>
    </source>
</evidence>
<dbReference type="EMBL" id="BDGG01000008">
    <property type="protein sequence ID" value="GAV02784.1"/>
    <property type="molecule type" value="Genomic_DNA"/>
</dbReference>
<name>A0A1D1VUX9_RAMVA</name>
<keyword evidence="2" id="KW-1185">Reference proteome</keyword>